<gene>
    <name evidence="2" type="ORF">PR048_012037</name>
</gene>
<feature type="compositionally biased region" description="Polar residues" evidence="1">
    <location>
        <begin position="88"/>
        <end position="100"/>
    </location>
</feature>
<feature type="compositionally biased region" description="Basic and acidic residues" evidence="1">
    <location>
        <begin position="7"/>
        <end position="26"/>
    </location>
</feature>
<evidence type="ECO:0000256" key="1">
    <source>
        <dbReference type="SAM" id="MobiDB-lite"/>
    </source>
</evidence>
<sequence>MPGKCTGRTDKPIRPARETKTDEFIKPKPKKVSKLKNQPRDDFQLDMTNRYDSLSGTDSDKDTDQPKPKKKQNKAVTTKPENKEEIHNNSSQGKLATETSNTENDIITRIPKYIMPIIINKTLDYNRLITLLNAEIVPQYKITFTQQEIKVLTTTMHAYNTTKDTLKKRNIHFHTFTPREEKSHSAILKGLPASIGIVIIKQELTEFTFTFNT</sequence>
<comment type="caution">
    <text evidence="2">The sequence shown here is derived from an EMBL/GenBank/DDBJ whole genome shotgun (WGS) entry which is preliminary data.</text>
</comment>
<organism evidence="2 3">
    <name type="scientific">Dryococelus australis</name>
    <dbReference type="NCBI Taxonomy" id="614101"/>
    <lineage>
        <taxon>Eukaryota</taxon>
        <taxon>Metazoa</taxon>
        <taxon>Ecdysozoa</taxon>
        <taxon>Arthropoda</taxon>
        <taxon>Hexapoda</taxon>
        <taxon>Insecta</taxon>
        <taxon>Pterygota</taxon>
        <taxon>Neoptera</taxon>
        <taxon>Polyneoptera</taxon>
        <taxon>Phasmatodea</taxon>
        <taxon>Verophasmatodea</taxon>
        <taxon>Anareolatae</taxon>
        <taxon>Phasmatidae</taxon>
        <taxon>Eurycanthinae</taxon>
        <taxon>Dryococelus</taxon>
    </lineage>
</organism>
<feature type="region of interest" description="Disordered" evidence="1">
    <location>
        <begin position="1"/>
        <end position="100"/>
    </location>
</feature>
<accession>A0ABQ9HNL2</accession>
<feature type="compositionally biased region" description="Basic and acidic residues" evidence="1">
    <location>
        <begin position="58"/>
        <end position="67"/>
    </location>
</feature>
<dbReference type="Proteomes" id="UP001159363">
    <property type="component" value="Chromosome X"/>
</dbReference>
<feature type="compositionally biased region" description="Polar residues" evidence="1">
    <location>
        <begin position="46"/>
        <end position="56"/>
    </location>
</feature>
<proteinExistence type="predicted"/>
<name>A0ABQ9HNL2_9NEOP</name>
<protein>
    <submittedName>
        <fullName evidence="2">Uncharacterized protein</fullName>
    </submittedName>
</protein>
<evidence type="ECO:0000313" key="3">
    <source>
        <dbReference type="Proteomes" id="UP001159363"/>
    </source>
</evidence>
<keyword evidence="3" id="KW-1185">Reference proteome</keyword>
<reference evidence="2 3" key="1">
    <citation type="submission" date="2023-02" db="EMBL/GenBank/DDBJ databases">
        <title>LHISI_Scaffold_Assembly.</title>
        <authorList>
            <person name="Stuart O.P."/>
            <person name="Cleave R."/>
            <person name="Magrath M.J.L."/>
            <person name="Mikheyev A.S."/>
        </authorList>
    </citation>
    <scope>NUCLEOTIDE SEQUENCE [LARGE SCALE GENOMIC DNA]</scope>
    <source>
        <strain evidence="2">Daus_M_001</strain>
        <tissue evidence="2">Leg muscle</tissue>
    </source>
</reference>
<evidence type="ECO:0000313" key="2">
    <source>
        <dbReference type="EMBL" id="KAJ8885832.1"/>
    </source>
</evidence>
<dbReference type="EMBL" id="JARBHB010000004">
    <property type="protein sequence ID" value="KAJ8885832.1"/>
    <property type="molecule type" value="Genomic_DNA"/>
</dbReference>